<comment type="caution">
    <text evidence="2">The sequence shown here is derived from an EMBL/GenBank/DDBJ whole genome shotgun (WGS) entry which is preliminary data.</text>
</comment>
<evidence type="ECO:0000313" key="3">
    <source>
        <dbReference type="Proteomes" id="UP000187406"/>
    </source>
</evidence>
<gene>
    <name evidence="2" type="ORF">CFOL_v3_26296</name>
</gene>
<evidence type="ECO:0000259" key="1">
    <source>
        <dbReference type="Pfam" id="PF22936"/>
    </source>
</evidence>
<reference evidence="3" key="1">
    <citation type="submission" date="2016-04" db="EMBL/GenBank/DDBJ databases">
        <title>Cephalotus genome sequencing.</title>
        <authorList>
            <person name="Fukushima K."/>
            <person name="Hasebe M."/>
            <person name="Fang X."/>
        </authorList>
    </citation>
    <scope>NUCLEOTIDE SEQUENCE [LARGE SCALE GENOMIC DNA]</scope>
    <source>
        <strain evidence="3">cv. St1</strain>
    </source>
</reference>
<feature type="domain" description="Retrovirus-related Pol polyprotein from transposon TNT 1-94-like beta-barrel" evidence="1">
    <location>
        <begin position="171"/>
        <end position="248"/>
    </location>
</feature>
<organism evidence="2 3">
    <name type="scientific">Cephalotus follicularis</name>
    <name type="common">Albany pitcher plant</name>
    <dbReference type="NCBI Taxonomy" id="3775"/>
    <lineage>
        <taxon>Eukaryota</taxon>
        <taxon>Viridiplantae</taxon>
        <taxon>Streptophyta</taxon>
        <taxon>Embryophyta</taxon>
        <taxon>Tracheophyta</taxon>
        <taxon>Spermatophyta</taxon>
        <taxon>Magnoliopsida</taxon>
        <taxon>eudicotyledons</taxon>
        <taxon>Gunneridae</taxon>
        <taxon>Pentapetalae</taxon>
        <taxon>rosids</taxon>
        <taxon>fabids</taxon>
        <taxon>Oxalidales</taxon>
        <taxon>Cephalotaceae</taxon>
        <taxon>Cephalotus</taxon>
    </lineage>
</organism>
<dbReference type="InterPro" id="IPR054722">
    <property type="entry name" value="PolX-like_BBD"/>
</dbReference>
<dbReference type="Proteomes" id="UP000187406">
    <property type="component" value="Unassembled WGS sequence"/>
</dbReference>
<dbReference type="InParanoid" id="A0A1Q3CRP1"/>
<dbReference type="Pfam" id="PF22936">
    <property type="entry name" value="Pol_BBD"/>
    <property type="match status" value="1"/>
</dbReference>
<dbReference type="EMBL" id="BDDD01002728">
    <property type="protein sequence ID" value="GAV82845.1"/>
    <property type="molecule type" value="Genomic_DNA"/>
</dbReference>
<accession>A0A1Q3CRP1</accession>
<keyword evidence="3" id="KW-1185">Reference proteome</keyword>
<dbReference type="PANTHER" id="PTHR34222:SF97">
    <property type="entry name" value="CATALYTIC REGION, PUTATIVE-RELATED"/>
    <property type="match status" value="1"/>
</dbReference>
<proteinExistence type="predicted"/>
<dbReference type="OrthoDB" id="1719747at2759"/>
<dbReference type="PANTHER" id="PTHR34222">
    <property type="entry name" value="GAG_PRE-INTEGRS DOMAIN-CONTAINING PROTEIN"/>
    <property type="match status" value="1"/>
</dbReference>
<dbReference type="AlphaFoldDB" id="A0A1Q3CRP1"/>
<sequence length="355" mass="39993">MMSPLPSVGQTYSIISQEESHRGIIEGAPAQCDTQTVFDFNANAHRNKDDTIRCEHCNWTGHKKNNCYRLIGYPPRHKFHKGKKGGNLNLANKKFTKEGEYTRKPMVNNNFADPGVQSEQHASPITFTPKQYKQILRLLNQDAPIGDHPPPTTNLVGIFANLMNACIQDEWVIDSGANDHMTANLKCLNFVQPYNSCHVSMNLPNGNSTRITHIGTTRIRNKLILHNVLYVPYFTFNLLSISKFTKENHCFIVFYPNFLSISDLWTGIIMGIGKVHQGLYYLVPHTISSSTSTSNFPTSMHSTSCNKKLLVSKAIDINLSHQRPGHVSFSRLGLFYFIINKDTSIQHCAICPLAK</sequence>
<protein>
    <recommendedName>
        <fullName evidence="1">Retrovirus-related Pol polyprotein from transposon TNT 1-94-like beta-barrel domain-containing protein</fullName>
    </recommendedName>
</protein>
<evidence type="ECO:0000313" key="2">
    <source>
        <dbReference type="EMBL" id="GAV82845.1"/>
    </source>
</evidence>
<name>A0A1Q3CRP1_CEPFO</name>